<evidence type="ECO:0000256" key="1">
    <source>
        <dbReference type="SAM" id="Phobius"/>
    </source>
</evidence>
<keyword evidence="1" id="KW-0812">Transmembrane</keyword>
<protein>
    <submittedName>
        <fullName evidence="2">Uncharacterized protein</fullName>
    </submittedName>
</protein>
<dbReference type="EMBL" id="JAENJH010000002">
    <property type="protein sequence ID" value="MBK1784312.1"/>
    <property type="molecule type" value="Genomic_DNA"/>
</dbReference>
<feature type="transmembrane region" description="Helical" evidence="1">
    <location>
        <begin position="57"/>
        <end position="74"/>
    </location>
</feature>
<name>A0A934QM76_9PSEU</name>
<evidence type="ECO:0000313" key="2">
    <source>
        <dbReference type="EMBL" id="MBK1784312.1"/>
    </source>
</evidence>
<dbReference type="AlphaFoldDB" id="A0A934QM76"/>
<reference evidence="2" key="1">
    <citation type="submission" date="2020-12" db="EMBL/GenBank/DDBJ databases">
        <title>Prauserella sp. ASG 168, a novel actinomycete isolated from cave rock.</title>
        <authorList>
            <person name="Suriyachadkun C."/>
        </authorList>
    </citation>
    <scope>NUCLEOTIDE SEQUENCE</scope>
    <source>
        <strain evidence="2">ASG 168</strain>
    </source>
</reference>
<feature type="transmembrane region" description="Helical" evidence="1">
    <location>
        <begin position="112"/>
        <end position="132"/>
    </location>
</feature>
<organism evidence="2 3">
    <name type="scientific">Prauserella cavernicola</name>
    <dbReference type="NCBI Taxonomy" id="2800127"/>
    <lineage>
        <taxon>Bacteria</taxon>
        <taxon>Bacillati</taxon>
        <taxon>Actinomycetota</taxon>
        <taxon>Actinomycetes</taxon>
        <taxon>Pseudonocardiales</taxon>
        <taxon>Pseudonocardiaceae</taxon>
        <taxon>Prauserella</taxon>
    </lineage>
</organism>
<comment type="caution">
    <text evidence="2">The sequence shown here is derived from an EMBL/GenBank/DDBJ whole genome shotgun (WGS) entry which is preliminary data.</text>
</comment>
<feature type="transmembrane region" description="Helical" evidence="1">
    <location>
        <begin position="27"/>
        <end position="51"/>
    </location>
</feature>
<evidence type="ECO:0000313" key="3">
    <source>
        <dbReference type="Proteomes" id="UP000635245"/>
    </source>
</evidence>
<keyword evidence="1" id="KW-1133">Transmembrane helix</keyword>
<keyword evidence="1" id="KW-0472">Membrane</keyword>
<gene>
    <name evidence="2" type="ORF">JHE00_08210</name>
</gene>
<feature type="transmembrane region" description="Helical" evidence="1">
    <location>
        <begin position="86"/>
        <end position="106"/>
    </location>
</feature>
<dbReference type="RefSeq" id="WP_200316609.1">
    <property type="nucleotide sequence ID" value="NZ_JAENJH010000002.1"/>
</dbReference>
<keyword evidence="3" id="KW-1185">Reference proteome</keyword>
<sequence length="266" mass="27754">MRQPALPFAVHASRRAEFGQRWDRARLALLAAFVVAPLVVLGATIAALIGAGGHPTSALALAFVVPTVGYLLWFRLSGRFLVRTRFWAVRAVSFGLAQLFGLLPVAVVAGGFVGALCSALAAVAVVASTISATRAHQVLFTSNDGALAATNLPIERDLRIHPPLLYGTATIGTQELSWSLKPRGQYGFRGSLASGNVAFGEITGVRVEQVSEHAAPLVAPGVPAPPGPVVVVSTRRGDAIVAAKDAAEFAALLDLRLRLIAEGAWA</sequence>
<dbReference type="Proteomes" id="UP000635245">
    <property type="component" value="Unassembled WGS sequence"/>
</dbReference>
<accession>A0A934QM76</accession>
<proteinExistence type="predicted"/>